<evidence type="ECO:0000313" key="2">
    <source>
        <dbReference type="Proteomes" id="UP001239909"/>
    </source>
</evidence>
<dbReference type="Proteomes" id="UP001239909">
    <property type="component" value="Unassembled WGS sequence"/>
</dbReference>
<accession>A0ABQ6LKT0</accession>
<keyword evidence="2" id="KW-1185">Reference proteome</keyword>
<reference evidence="1 2" key="1">
    <citation type="submission" date="2023-04" db="EMBL/GenBank/DDBJ databases">
        <title>Marinoamorphus aggregata gen. nov., sp. Nov., isolate from tissue of brittle star Ophioplocus japonicus.</title>
        <authorList>
            <person name="Kawano K."/>
            <person name="Sawayama S."/>
            <person name="Nakagawa S."/>
        </authorList>
    </citation>
    <scope>NUCLEOTIDE SEQUENCE [LARGE SCALE GENOMIC DNA]</scope>
    <source>
        <strain evidence="1 2">NKW23</strain>
    </source>
</reference>
<gene>
    <name evidence="1" type="ORF">LNKW23_02030</name>
</gene>
<dbReference type="EMBL" id="BSYI01000001">
    <property type="protein sequence ID" value="GMG80991.1"/>
    <property type="molecule type" value="Genomic_DNA"/>
</dbReference>
<sequence>MAKGTPAPARWVEGCPTYQNGDYVRSLATRRGTPKLRQASCIPAFLEPRRTLEKALVAVIQEA</sequence>
<organism evidence="1 2">
    <name type="scientific">Paralimibaculum aggregatum</name>
    <dbReference type="NCBI Taxonomy" id="3036245"/>
    <lineage>
        <taxon>Bacteria</taxon>
        <taxon>Pseudomonadati</taxon>
        <taxon>Pseudomonadota</taxon>
        <taxon>Alphaproteobacteria</taxon>
        <taxon>Rhodobacterales</taxon>
        <taxon>Paracoccaceae</taxon>
        <taxon>Paralimibaculum</taxon>
    </lineage>
</organism>
<protein>
    <submittedName>
        <fullName evidence="1">Uncharacterized protein</fullName>
    </submittedName>
</protein>
<name>A0ABQ6LKT0_9RHOB</name>
<proteinExistence type="predicted"/>
<evidence type="ECO:0000313" key="1">
    <source>
        <dbReference type="EMBL" id="GMG80991.1"/>
    </source>
</evidence>
<comment type="caution">
    <text evidence="1">The sequence shown here is derived from an EMBL/GenBank/DDBJ whole genome shotgun (WGS) entry which is preliminary data.</text>
</comment>